<sequence>MRKERGIRIKIKKYVWVLCILVLFLSKNCVKAENVAVIKNGMIYFETADTKATSGVRWKTIGFTITRERCLTGKYSNGGYPLKLRHAVVLLNDEWKKERVSDIGVEVTFTIPQSVVSRALIRAGMDDLQHDDILYLHGIFQVTHNGKDYGGKKYSLPDIMSAESWANPDDFRDRFDVKVIYKAADEPISIQYKTSAGDIIETSTYPLTKWEKPGTSISVSLAEQKIYQGKKYVLYKSYIRSYLTQKAISGYGASTLKGDSLYKVQNRKINQQIGGVQFVAIMKLLKEPKVESEQSVESEWDEPLPKGIIAADNRGSPVYDVEAGIPAAESLYLNVFSKNYLLGYKYENQVGTKEYEITFTKTYHLQWTELTYNADMDVVYKPMNQTKTITKTVKVKRRYSYWNLTGLEFYIIRDAIIKNDALPDGSVVLTPKEYIVPELNIQKYQSALEHVKDPSYTEHVTLPSETIDGGNTCPELPVENFETLGEDKIGKIKVRNDGVELGGVRISSDSWEEEKTEKPRKYDGSSEIGENTLYKSGVIIPKETANDIYETSGIITYQIWKKIGEVTQETIFLGIEEFTDVRVHTPTVCDASISDDRAHNQMLEPDRTRTSLVLDRKFEVFMPTEGEHLPIRGYGLRDYGKFIEERQVRFPFDVYRGQSCYRADSWITITGYSEEFYLPIWVREGKYTIECRARSISTCANHGEDKEEELANLQLDNYVATCQIAVEVSGRLYGFQLTDISDYPLWHSVFRKKDSLVHSGFRYFTGDKNQNGLRRSDRRVFTVPLVKGSHPTDSQAGITSTGYTFRFTLETIGKQEYVQIKPSFYFVPEGDRRQRQEADVYYMETIEEKKHAFVKVGSELDLQNIKNRYLGNPYLSVPKEEIEEKERLTGKTENELLYQLSPMFTFHHLLLSAAFRTYTGKNYTPNGKIPDWVEEKEVAKSKQKWYGEYYLPSQTYVVPKDLDLDKMEQNYGSFNMREDFWLKRGYLMVQFDIVTIKNEKRFLSYVNQENARSGYCNMWHNEGFFYEKKDSDGVRWTFQDGDCFLYDLRKGAGKEYFAGGTH</sequence>
<protein>
    <recommendedName>
        <fullName evidence="1">DUF5704 domain-containing protein</fullName>
    </recommendedName>
</protein>
<evidence type="ECO:0000313" key="2">
    <source>
        <dbReference type="EMBL" id="SES83631.1"/>
    </source>
</evidence>
<dbReference type="Pfam" id="PF18964">
    <property type="entry name" value="DUF5704"/>
    <property type="match status" value="1"/>
</dbReference>
<evidence type="ECO:0000313" key="3">
    <source>
        <dbReference type="Proteomes" id="UP000199800"/>
    </source>
</evidence>
<reference evidence="2 3" key="1">
    <citation type="submission" date="2016-10" db="EMBL/GenBank/DDBJ databases">
        <authorList>
            <person name="de Groot N.N."/>
        </authorList>
    </citation>
    <scope>NUCLEOTIDE SEQUENCE [LARGE SCALE GENOMIC DNA]</scope>
    <source>
        <strain evidence="2 3">DSM 1801</strain>
    </source>
</reference>
<evidence type="ECO:0000259" key="1">
    <source>
        <dbReference type="Pfam" id="PF18964"/>
    </source>
</evidence>
<organism evidence="2 3">
    <name type="scientific">[Clostridium] polysaccharolyticum</name>
    <dbReference type="NCBI Taxonomy" id="29364"/>
    <lineage>
        <taxon>Bacteria</taxon>
        <taxon>Bacillati</taxon>
        <taxon>Bacillota</taxon>
        <taxon>Clostridia</taxon>
        <taxon>Lachnospirales</taxon>
        <taxon>Lachnospiraceae</taxon>
    </lineage>
</organism>
<proteinExistence type="predicted"/>
<feature type="domain" description="DUF5704" evidence="1">
    <location>
        <begin position="319"/>
        <end position="497"/>
    </location>
</feature>
<name>A0A1H9ZR21_9FIRM</name>
<dbReference type="InterPro" id="IPR043759">
    <property type="entry name" value="DUF5704"/>
</dbReference>
<gene>
    <name evidence="2" type="ORF">SAMN04487772_10446</name>
</gene>
<dbReference type="AlphaFoldDB" id="A0A1H9ZR21"/>
<dbReference type="Proteomes" id="UP000199800">
    <property type="component" value="Unassembled WGS sequence"/>
</dbReference>
<keyword evidence="3" id="KW-1185">Reference proteome</keyword>
<accession>A0A1H9ZR21</accession>
<dbReference type="EMBL" id="FOHN01000004">
    <property type="protein sequence ID" value="SES83631.1"/>
    <property type="molecule type" value="Genomic_DNA"/>
</dbReference>
<dbReference type="STRING" id="29364.SAMN04487772_10446"/>